<evidence type="ECO:0000313" key="2">
    <source>
        <dbReference type="Proteomes" id="UP001596105"/>
    </source>
</evidence>
<comment type="caution">
    <text evidence="1">The sequence shown here is derived from an EMBL/GenBank/DDBJ whole genome shotgun (WGS) entry which is preliminary data.</text>
</comment>
<proteinExistence type="predicted"/>
<evidence type="ECO:0000313" key="1">
    <source>
        <dbReference type="EMBL" id="MFC5468100.1"/>
    </source>
</evidence>
<dbReference type="EMBL" id="JBHSMH010000007">
    <property type="protein sequence ID" value="MFC5468100.1"/>
    <property type="molecule type" value="Genomic_DNA"/>
</dbReference>
<reference evidence="2" key="1">
    <citation type="journal article" date="2019" name="Int. J. Syst. Evol. Microbiol.">
        <title>The Global Catalogue of Microorganisms (GCM) 10K type strain sequencing project: providing services to taxonomists for standard genome sequencing and annotation.</title>
        <authorList>
            <consortium name="The Broad Institute Genomics Platform"/>
            <consortium name="The Broad Institute Genome Sequencing Center for Infectious Disease"/>
            <person name="Wu L."/>
            <person name="Ma J."/>
        </authorList>
    </citation>
    <scope>NUCLEOTIDE SEQUENCE [LARGE SCALE GENOMIC DNA]</scope>
    <source>
        <strain evidence="2">CCUG 57113</strain>
    </source>
</reference>
<gene>
    <name evidence="1" type="ORF">ACFPPD_05160</name>
</gene>
<organism evidence="1 2">
    <name type="scientific">Cohnella suwonensis</name>
    <dbReference type="NCBI Taxonomy" id="696072"/>
    <lineage>
        <taxon>Bacteria</taxon>
        <taxon>Bacillati</taxon>
        <taxon>Bacillota</taxon>
        <taxon>Bacilli</taxon>
        <taxon>Bacillales</taxon>
        <taxon>Paenibacillaceae</taxon>
        <taxon>Cohnella</taxon>
    </lineage>
</organism>
<keyword evidence="2" id="KW-1185">Reference proteome</keyword>
<protein>
    <submittedName>
        <fullName evidence="1">Uncharacterized protein</fullName>
    </submittedName>
</protein>
<dbReference type="Proteomes" id="UP001596105">
    <property type="component" value="Unassembled WGS sequence"/>
</dbReference>
<sequence length="97" mass="11531">MASLERLEREEPWVREELDYLDNGQYAEAYGALRKKYGQEEVVLHFNEQYAEYFGDSSGNPEEEDPFDFAVPRAAQGRRLRLRRRRYEDGSRKPRGL</sequence>
<accession>A0ABW0LS54</accession>
<name>A0ABW0LS54_9BACL</name>